<name>A0A172PZE1_9PAPI</name>
<keyword evidence="7" id="KW-1015">Disulfide bond</keyword>
<dbReference type="InterPro" id="IPR011222">
    <property type="entry name" value="dsDNA_vir_gr_I_capsid"/>
</dbReference>
<dbReference type="EMBL" id="KU248828">
    <property type="protein sequence ID" value="AND74685.1"/>
    <property type="molecule type" value="Genomic_DNA"/>
</dbReference>
<dbReference type="InterPro" id="IPR002210">
    <property type="entry name" value="Capsid_L1_Papillomavir"/>
</dbReference>
<evidence type="ECO:0000256" key="2">
    <source>
        <dbReference type="ARBA" id="ARBA00022581"/>
    </source>
</evidence>
<dbReference type="GO" id="GO:0019062">
    <property type="term" value="P:virion attachment to host cell"/>
    <property type="evidence" value="ECO:0007669"/>
    <property type="project" value="UniProtKB-UniRule"/>
</dbReference>
<evidence type="ECO:0000256" key="8">
    <source>
        <dbReference type="RuleBase" id="RU361248"/>
    </source>
</evidence>
<evidence type="ECO:0000256" key="4">
    <source>
        <dbReference type="ARBA" id="ARBA00022844"/>
    </source>
</evidence>
<dbReference type="PRINTS" id="PR00865">
    <property type="entry name" value="HPVCAPSIDL1"/>
</dbReference>
<dbReference type="SUPFAM" id="SSF88648">
    <property type="entry name" value="Group I dsDNA viruses"/>
    <property type="match status" value="1"/>
</dbReference>
<reference evidence="9 10" key="1">
    <citation type="submission" date="2015-12" db="EMBL/GenBank/DDBJ databases">
        <title>New papillomavirus isolated from Tscherskia triton in China.</title>
        <authorList>
            <person name="Cao X."/>
            <person name="Zhang C."/>
            <person name="Song F."/>
            <person name="Wang H."/>
            <person name="Peng J."/>
            <person name="Yao L."/>
        </authorList>
    </citation>
    <scope>NUCLEOTIDE SEQUENCE [LARGE SCALE GENOMIC DNA]</scope>
    <source>
        <strain evidence="9">JL74</strain>
    </source>
</reference>
<protein>
    <recommendedName>
        <fullName evidence="7 8">Major capsid protein L1</fullName>
    </recommendedName>
</protein>
<evidence type="ECO:0000256" key="1">
    <source>
        <dbReference type="ARBA" id="ARBA00022561"/>
    </source>
</evidence>
<feature type="disulfide bond" description="Interchain (with Cys-433)" evidence="7">
    <location>
        <position position="175"/>
    </location>
</feature>
<proteinExistence type="inferred from homology"/>
<dbReference type="GO" id="GO:0042025">
    <property type="term" value="C:host cell nucleus"/>
    <property type="evidence" value="ECO:0007669"/>
    <property type="project" value="UniProtKB-SubCell"/>
</dbReference>
<organism evidence="9 10">
    <name type="scientific">Papillomavirus JL74</name>
    <dbReference type="NCBI Taxonomy" id="1846251"/>
    <lineage>
        <taxon>Viruses</taxon>
        <taxon>Monodnaviria</taxon>
        <taxon>Shotokuvirae</taxon>
        <taxon>Cossaviricota</taxon>
        <taxon>Papovaviricetes</taxon>
        <taxon>Zurhausenvirales</taxon>
        <taxon>Papillomaviridae</taxon>
        <taxon>Firstpapillomavirinae</taxon>
        <taxon>Gammapapillomavirus</taxon>
        <taxon>Gammapapillomavirus 13</taxon>
    </lineage>
</organism>
<evidence type="ECO:0000313" key="10">
    <source>
        <dbReference type="Proteomes" id="UP000137825"/>
    </source>
</evidence>
<dbReference type="GO" id="GO:0075509">
    <property type="term" value="P:endocytosis involved in viral entry into host cell"/>
    <property type="evidence" value="ECO:0007669"/>
    <property type="project" value="UniProtKB-KW"/>
</dbReference>
<keyword evidence="7" id="KW-1162">Viral penetration into host cytoplasm</keyword>
<dbReference type="HAMAP" id="MF_04002">
    <property type="entry name" value="PPV_L1"/>
    <property type="match status" value="1"/>
</dbReference>
<keyword evidence="6 7" id="KW-1160">Virus entry into host cell</keyword>
<comment type="similarity">
    <text evidence="7 8">Belongs to the papillomaviridae L1 protein family.</text>
</comment>
<keyword evidence="5 7" id="KW-0426">Late protein</keyword>
<dbReference type="Proteomes" id="UP000137825">
    <property type="component" value="Genome"/>
</dbReference>
<comment type="subunit">
    <text evidence="7">Self-assembles into homopentamers. The capsid has an icosahedral symmetry and consists of 72 capsomers, with each capsomer being a pentamer of L1. Interacts with the minor capsid protein L2; this interaction is necessary for viral genome encapsidation. Interacts with protein E2; this interaction enhances E2-dependent replication and transcription activation.</text>
</comment>
<keyword evidence="7" id="KW-1048">Host nucleus</keyword>
<comment type="function">
    <text evidence="7 8">Forms an icosahedral capsid with a T=7 symmetry and a 50 nm diameter. The capsid is composed of 72 pentamers linked to each other by disulfide bonds and associated with L2 proteins. Binds to heparan sulfate proteoglycans on cell surface of basal layer keratinocytes to provide initial virion attachment. This binding mediates a conformational change in the virus capsid that facilitates efficient infection. The virion enters the host cell via endocytosis. During virus trafficking, L1 protein dissociates from the viral DNA and the genomic DNA is released to the host nucleus. The virion assembly takes place within the cell nucleus. Encapsulates the genomic DNA together with protein L2.</text>
</comment>
<comment type="subcellular location">
    <subcellularLocation>
        <location evidence="7">Virion</location>
    </subcellularLocation>
    <subcellularLocation>
        <location evidence="7">Host nucleus</location>
    </subcellularLocation>
</comment>
<dbReference type="Pfam" id="PF00500">
    <property type="entry name" value="Late_protein_L1"/>
    <property type="match status" value="1"/>
</dbReference>
<keyword evidence="8" id="KW-1145">T=7 icosahedral capsid protein</keyword>
<feature type="disulfide bond" description="Interchain (with Cys-175)" evidence="7">
    <location>
        <position position="433"/>
    </location>
</feature>
<keyword evidence="4 7" id="KW-0946">Virion</keyword>
<accession>A0A172PZE1</accession>
<keyword evidence="1 7" id="KW-0167">Capsid protein</keyword>
<evidence type="ECO:0000256" key="5">
    <source>
        <dbReference type="ARBA" id="ARBA00022921"/>
    </source>
</evidence>
<keyword evidence="3 7" id="KW-1161">Viral attachment to host cell</keyword>
<keyword evidence="7" id="KW-1164">Virus endocytosis by host</keyword>
<dbReference type="InterPro" id="IPR036973">
    <property type="entry name" value="Capsid_L1_sf_Papillomavir"/>
</dbReference>
<evidence type="ECO:0000313" key="9">
    <source>
        <dbReference type="EMBL" id="AND74685.1"/>
    </source>
</evidence>
<gene>
    <name evidence="7 8 9" type="primary">L1</name>
</gene>
<dbReference type="GO" id="GO:0005198">
    <property type="term" value="F:structural molecule activity"/>
    <property type="evidence" value="ECO:0007669"/>
    <property type="project" value="UniProtKB-UniRule"/>
</dbReference>
<evidence type="ECO:0000256" key="6">
    <source>
        <dbReference type="ARBA" id="ARBA00023296"/>
    </source>
</evidence>
<evidence type="ECO:0000256" key="7">
    <source>
        <dbReference type="HAMAP-Rule" id="MF_04002"/>
    </source>
</evidence>
<dbReference type="Gene3D" id="2.60.175.20">
    <property type="entry name" value="Major capsid L1 (late) superfamily, Papillomavirus"/>
    <property type="match status" value="2"/>
</dbReference>
<evidence type="ECO:0000256" key="3">
    <source>
        <dbReference type="ARBA" id="ARBA00022804"/>
    </source>
</evidence>
<keyword evidence="2 7" id="KW-0945">Host-virus interaction</keyword>
<sequence>MSFWLLQAGTLYLPPSRPNPRVLSTDEYVETTNIYFYASTDRLLQVGHPYFAIFDQDNSVKVPKVSASQYRVMRMSLPDPNQFALIDQGVYNPEKERLVWQLKGIELGRGGPLGIGAVGHPLMNKYGDSENPLSGPLPEQNENRVSLALEPKQTQIFIVGCAPPVGQHWDTTEPCQPLSVGDCPAIELKHTRIQDGDMCDTGFGAVNFKTFSQDRSAAPLDVIDAVCKWPDFLEMSKNIYGNELFFFAKKEQLYARHFATRAGTAGDKVPTGKNDSFYLEPQNGSISSHVYITTPSGSLTSTDGQIFGRPYWLQKASGTNNGICWDNQLFVTVVDNTRATNYTLSVYNKNQGKLPDSYKYTASDFNQYTRHTEEFEVELVFRLCKVPLTADILSHINVMNPQILENWKLAFVPPPPAGLEDKYRFAQSLATKCPVPDEQKESDDPYKNLLFWNIDLKDKFTSDLTQTSLGRRFLYQMNMLNGKRTRSVEPYKTKTVKRRKTVKK</sequence>
<dbReference type="GO" id="GO:0039620">
    <property type="term" value="C:T=7 icosahedral viral capsid"/>
    <property type="evidence" value="ECO:0007669"/>
    <property type="project" value="UniProtKB-UniRule"/>
</dbReference>